<dbReference type="SUPFAM" id="SSF54665">
    <property type="entry name" value="CO dehydrogenase molybdoprotein N-domain-like"/>
    <property type="match status" value="1"/>
</dbReference>
<dbReference type="Pfam" id="PF02738">
    <property type="entry name" value="MoCoBD_1"/>
    <property type="match status" value="1"/>
</dbReference>
<evidence type="ECO:0000256" key="6">
    <source>
        <dbReference type="ARBA" id="ARBA00022630"/>
    </source>
</evidence>
<dbReference type="Gene3D" id="3.30.390.50">
    <property type="entry name" value="CO dehydrogenase flavoprotein, C-terminal domain"/>
    <property type="match status" value="1"/>
</dbReference>
<dbReference type="PROSITE" id="PS51387">
    <property type="entry name" value="FAD_PCMH"/>
    <property type="match status" value="1"/>
</dbReference>
<feature type="binding site" evidence="20">
    <location>
        <position position="543"/>
    </location>
    <ligand>
        <name>Mo-molybdopterin</name>
        <dbReference type="ChEBI" id="CHEBI:71302"/>
    </ligand>
    <ligandPart>
        <name>Mo</name>
        <dbReference type="ChEBI" id="CHEBI:28685"/>
    </ligandPart>
</feature>
<evidence type="ECO:0000256" key="18">
    <source>
        <dbReference type="PIRSR" id="PIRSR000127-1"/>
    </source>
</evidence>
<feature type="binding site" evidence="19">
    <location>
        <position position="104"/>
    </location>
    <ligand>
        <name>FAD</name>
        <dbReference type="ChEBI" id="CHEBI:57692"/>
    </ligand>
</feature>
<feature type="domain" description="FAD-binding PCMH-type" evidence="21">
    <location>
        <begin position="1"/>
        <end position="183"/>
    </location>
</feature>
<feature type="binding site" evidence="19">
    <location>
        <position position="192"/>
    </location>
    <ligand>
        <name>FAD</name>
        <dbReference type="ChEBI" id="CHEBI:57692"/>
    </ligand>
</feature>
<dbReference type="Gene3D" id="3.30.365.10">
    <property type="entry name" value="Aldehyde oxidase/xanthine dehydrogenase, molybdopterin binding domain"/>
    <property type="match status" value="4"/>
</dbReference>
<dbReference type="FunFam" id="3.30.465.10:FF:000004">
    <property type="entry name" value="Xanthine dehydrogenase/oxidase"/>
    <property type="match status" value="1"/>
</dbReference>
<evidence type="ECO:0000256" key="10">
    <source>
        <dbReference type="ARBA" id="ARBA00023002"/>
    </source>
</evidence>
<dbReference type="InterPro" id="IPR046867">
    <property type="entry name" value="AldOxase/xan_DH_MoCoBD2"/>
</dbReference>
<dbReference type="InterPro" id="IPR016208">
    <property type="entry name" value="Ald_Oxase/xanthine_DH-like"/>
</dbReference>
<keyword evidence="11" id="KW-0408">Iron</keyword>
<dbReference type="SMART" id="SM01008">
    <property type="entry name" value="Ald_Xan_dh_C"/>
    <property type="match status" value="1"/>
</dbReference>
<dbReference type="GO" id="GO:0071949">
    <property type="term" value="F:FAD binding"/>
    <property type="evidence" value="ECO:0007669"/>
    <property type="project" value="InterPro"/>
</dbReference>
<proteinExistence type="inferred from homology"/>
<feature type="binding site" evidence="20">
    <location>
        <position position="855"/>
    </location>
    <ligand>
        <name>Mo-molybdopterin</name>
        <dbReference type="ChEBI" id="CHEBI:71302"/>
    </ligand>
    <ligandPart>
        <name>Mo</name>
        <dbReference type="ChEBI" id="CHEBI:28685"/>
    </ligandPart>
</feature>
<evidence type="ECO:0000256" key="17">
    <source>
        <dbReference type="ARBA" id="ARBA00049517"/>
    </source>
</evidence>
<evidence type="ECO:0000256" key="16">
    <source>
        <dbReference type="ARBA" id="ARBA00049017"/>
    </source>
</evidence>
<dbReference type="SUPFAM" id="SSF56003">
    <property type="entry name" value="Molybdenum cofactor-binding domain"/>
    <property type="match status" value="1"/>
</dbReference>
<dbReference type="Pfam" id="PF01315">
    <property type="entry name" value="Ald_Xan_dh_C"/>
    <property type="match status" value="1"/>
</dbReference>
<evidence type="ECO:0000256" key="20">
    <source>
        <dbReference type="PIRSR" id="PIRSR000127-3"/>
    </source>
</evidence>
<dbReference type="PANTHER" id="PTHR45444">
    <property type="entry name" value="XANTHINE DEHYDROGENASE"/>
    <property type="match status" value="1"/>
</dbReference>
<dbReference type="SUPFAM" id="SSF56176">
    <property type="entry name" value="FAD-binding/transporter-associated domain-like"/>
    <property type="match status" value="1"/>
</dbReference>
<comment type="cofactor">
    <cofactor evidence="20">
        <name>Mo-molybdopterin</name>
        <dbReference type="ChEBI" id="CHEBI:71302"/>
    </cofactor>
    <text evidence="20">Binds 1 Mo-molybdopterin (Mo-MPT) cofactor per subunit.</text>
</comment>
<keyword evidence="10" id="KW-0560">Oxidoreductase</keyword>
<evidence type="ECO:0000256" key="1">
    <source>
        <dbReference type="ARBA" id="ARBA00001974"/>
    </source>
</evidence>
<keyword evidence="7" id="KW-0001">2Fe-2S</keyword>
<dbReference type="InterPro" id="IPR036683">
    <property type="entry name" value="CO_DH_flav_C_dom_sf"/>
</dbReference>
<comment type="cofactor">
    <cofactor evidence="1 19">
        <name>FAD</name>
        <dbReference type="ChEBI" id="CHEBI:57692"/>
    </cofactor>
</comment>
<sequence>MTWFKPSDLKELLKLKSEYPHAKIVVGSTELGVEMKFRNILYPIMIQASHLKEMNEILDCGNYISIGASCSLTDIVDFCTDSIKSLPEYKTRILKEMKDMLKWFAGQQVRNVACIGGNIITGSPISDLNPILMAAKAQLVIQSMNNKNGRTCEFNPSFYSGYRKTTLNPDEILLSVHLPWNLELNGYFYAYKQSKRKEDDITIVNAAFSFKTNPDHRSFESASMAFGGMGITTVLAPSTSKYLIGKKLSNDVLEEASKLLMKELPLPPDAPGGMIRYRHSLVVGFFVKAFAQLASEVSNELTNFLLTAFQSAPSNVTDMTTQASQYFQTSKSKGPIQKAIKHQSSDKQATGEAVYVDDMPHYDNELYVGWVLSSKPRAKIKKIDPSKALAIKNVLDFISFESIREKFDNTFQLVDRRDEIIFAEEDVYCIGQIIGIVLVEGTQEEARRAAALVEVDYIDISHEAIYTIEEAIAKNSYYSITPNGSDYSQMIRGSPFEVMQQSGINILEGTMRTGAQDHFYLETHSALVVPEDADEFNVYSSTQNPGLVQQTISEALGVPEHKIFCHNKRMGGGFGGKQRSMPYTLPLAIAAKIHGRPVRMMLDRDEDMLMTGQRHPFLAKYKIGYDNEGNVHSVILDLYNNAGWTIDLSAAVMSKAMYHCDNAYYFPNISITGRICKTNVASNTAFRGFGAPQGMSMVEAWMEHLAITMKMDPVILRTKNMVQNHHVTYYGQTVTNCTVQRCWEECLEKSQYYTRLTEVTEFNERNTWKKRGISIIPTKYGIAYGVLFLHQATAIVHIYKGDGSVLISHGGTEMGQGLYTKSIQVASQVLDIPIEKIHISKTSTDKVPNGSVTGASVGTDIYGQAVMNACVEINKRLEPYKRMDPQGGWASWISSAYLDRVQLTVSGFFSTPDIGTNPVTNTGNHFNYFTYGAACSLVEIDVLTGTHTVLETTIVMDLGQSLNPGIDIGQIEGAFIQGYGMFTMEEMLYSSKGSLINRGPGSYKIPGFGDIPKAFNVHLLKGASNPRAVYSSKAVGEPPLFLSSSIYFAIKNAVRGARNSEEDFDFFAPATAEKIRLGCQDIFIDNIVPKLPQRGTYVPWNINI</sequence>
<evidence type="ECO:0000256" key="12">
    <source>
        <dbReference type="ARBA" id="ARBA00023014"/>
    </source>
</evidence>
<dbReference type="Gene3D" id="3.30.465.10">
    <property type="match status" value="1"/>
</dbReference>
<keyword evidence="14" id="KW-0576">Peroxisome</keyword>
<comment type="catalytic activity">
    <reaction evidence="16">
        <text>xanthine + NAD(+) + H2O = urate + NADH + H(+)</text>
        <dbReference type="Rhea" id="RHEA:16669"/>
        <dbReference type="ChEBI" id="CHEBI:15377"/>
        <dbReference type="ChEBI" id="CHEBI:15378"/>
        <dbReference type="ChEBI" id="CHEBI:17712"/>
        <dbReference type="ChEBI" id="CHEBI:17775"/>
        <dbReference type="ChEBI" id="CHEBI:57540"/>
        <dbReference type="ChEBI" id="CHEBI:57945"/>
        <dbReference type="EC" id="1.17.1.4"/>
    </reaction>
</comment>
<evidence type="ECO:0000256" key="4">
    <source>
        <dbReference type="ARBA" id="ARBA00013123"/>
    </source>
</evidence>
<evidence type="ECO:0000256" key="13">
    <source>
        <dbReference type="ARBA" id="ARBA00023027"/>
    </source>
</evidence>
<evidence type="ECO:0000256" key="7">
    <source>
        <dbReference type="ARBA" id="ARBA00022714"/>
    </source>
</evidence>
<dbReference type="FunFam" id="3.30.365.10:FF:000002">
    <property type="entry name" value="Xanthine dehydrogenase oxidase"/>
    <property type="match status" value="1"/>
</dbReference>
<reference evidence="22" key="1">
    <citation type="submission" date="2014-05" db="EMBL/GenBank/DDBJ databases">
        <authorList>
            <person name="Chronopoulou M."/>
        </authorList>
    </citation>
    <scope>NUCLEOTIDE SEQUENCE</scope>
    <source>
        <tissue evidence="22">Whole organism</tissue>
    </source>
</reference>
<comment type="subcellular location">
    <subcellularLocation>
        <location evidence="2">Peroxisome</location>
    </subcellularLocation>
</comment>
<dbReference type="FunFam" id="3.30.365.10:FF:000003">
    <property type="entry name" value="Aldehyde oxidase 1"/>
    <property type="match status" value="1"/>
</dbReference>
<dbReference type="InterPro" id="IPR002346">
    <property type="entry name" value="Mopterin_DH_FAD-bd"/>
</dbReference>
<evidence type="ECO:0000256" key="5">
    <source>
        <dbReference type="ARBA" id="ARBA00022505"/>
    </source>
</evidence>
<dbReference type="InterPro" id="IPR037165">
    <property type="entry name" value="AldOxase/xan_DH_Mopterin-bd_sf"/>
</dbReference>
<feature type="binding site" evidence="20">
    <location>
        <position position="687"/>
    </location>
    <ligand>
        <name>Mo-molybdopterin</name>
        <dbReference type="ChEBI" id="CHEBI:71302"/>
    </ligand>
    <ligandPart>
        <name>Mo</name>
        <dbReference type="ChEBI" id="CHEBI:28685"/>
    </ligandPart>
</feature>
<dbReference type="GO" id="GO:0004854">
    <property type="term" value="F:xanthine dehydrogenase activity"/>
    <property type="evidence" value="ECO:0007669"/>
    <property type="project" value="UniProtKB-EC"/>
</dbReference>
<dbReference type="OrthoDB" id="8300278at2759"/>
<dbReference type="EC" id="1.17.1.4" evidence="4"/>
<feature type="binding site" evidence="19">
    <location>
        <begin position="24"/>
        <end position="31"/>
    </location>
    <ligand>
        <name>FAD</name>
        <dbReference type="ChEBI" id="CHEBI:57692"/>
    </ligand>
</feature>
<accession>A0A0K2SW10</accession>
<evidence type="ECO:0000256" key="9">
    <source>
        <dbReference type="ARBA" id="ARBA00022827"/>
    </source>
</evidence>
<organism evidence="22">
    <name type="scientific">Lepeophtheirus salmonis</name>
    <name type="common">Salmon louse</name>
    <name type="synonym">Caligus salmonis</name>
    <dbReference type="NCBI Taxonomy" id="72036"/>
    <lineage>
        <taxon>Eukaryota</taxon>
        <taxon>Metazoa</taxon>
        <taxon>Ecdysozoa</taxon>
        <taxon>Arthropoda</taxon>
        <taxon>Crustacea</taxon>
        <taxon>Multicrustacea</taxon>
        <taxon>Hexanauplia</taxon>
        <taxon>Copepoda</taxon>
        <taxon>Siphonostomatoida</taxon>
        <taxon>Caligidae</taxon>
        <taxon>Lepeophtheirus</taxon>
    </lineage>
</organism>
<keyword evidence="8 20" id="KW-0479">Metal-binding</keyword>
<name>A0A0K2SW10_LEPSM</name>
<dbReference type="Pfam" id="PF00941">
    <property type="entry name" value="FAD_binding_5"/>
    <property type="match status" value="1"/>
</dbReference>
<dbReference type="InterPro" id="IPR036856">
    <property type="entry name" value="Ald_Oxase/Xan_DH_a/b_sf"/>
</dbReference>
<dbReference type="SUPFAM" id="SSF55447">
    <property type="entry name" value="CO dehydrogenase flavoprotein C-terminal domain-like"/>
    <property type="match status" value="1"/>
</dbReference>
<dbReference type="InterPro" id="IPR016167">
    <property type="entry name" value="FAD-bd_PCMH_sub1"/>
</dbReference>
<protein>
    <recommendedName>
        <fullName evidence="4">xanthine dehydrogenase</fullName>
        <ecNumber evidence="4">1.17.1.4</ecNumber>
    </recommendedName>
</protein>
<dbReference type="FunFam" id="3.30.365.10:FF:000004">
    <property type="entry name" value="Xanthine dehydrogenase oxidase"/>
    <property type="match status" value="1"/>
</dbReference>
<dbReference type="Gene3D" id="3.30.43.10">
    <property type="entry name" value="Uridine Diphospho-n-acetylenolpyruvylglucosamine Reductase, domain 2"/>
    <property type="match status" value="1"/>
</dbReference>
<dbReference type="GO" id="GO:0005777">
    <property type="term" value="C:peroxisome"/>
    <property type="evidence" value="ECO:0007669"/>
    <property type="project" value="UniProtKB-SubCell"/>
</dbReference>
<evidence type="ECO:0000313" key="22">
    <source>
        <dbReference type="EMBL" id="CDW17919.1"/>
    </source>
</evidence>
<keyword evidence="13" id="KW-0520">NAD</keyword>
<comment type="similarity">
    <text evidence="3">Belongs to the xanthine dehydrogenase family.</text>
</comment>
<evidence type="ECO:0000256" key="19">
    <source>
        <dbReference type="PIRSR" id="PIRSR000127-2"/>
    </source>
</evidence>
<dbReference type="InterPro" id="IPR036318">
    <property type="entry name" value="FAD-bd_PCMH-like_sf"/>
</dbReference>
<dbReference type="InterPro" id="IPR000674">
    <property type="entry name" value="Ald_Oxase/Xan_DH_a/b"/>
</dbReference>
<dbReference type="InterPro" id="IPR016169">
    <property type="entry name" value="FAD-bd_PCMH_sub2"/>
</dbReference>
<evidence type="ECO:0000256" key="3">
    <source>
        <dbReference type="ARBA" id="ARBA00006849"/>
    </source>
</evidence>
<dbReference type="AlphaFoldDB" id="A0A0K2SW10"/>
<dbReference type="EMBL" id="HACA01000558">
    <property type="protein sequence ID" value="CDW17919.1"/>
    <property type="molecule type" value="Transcribed_RNA"/>
</dbReference>
<comment type="catalytic activity">
    <reaction evidence="17">
        <text>hypoxanthine + NAD(+) + H2O = xanthine + NADH + H(+)</text>
        <dbReference type="Rhea" id="RHEA:24670"/>
        <dbReference type="ChEBI" id="CHEBI:15377"/>
        <dbReference type="ChEBI" id="CHEBI:15378"/>
        <dbReference type="ChEBI" id="CHEBI:17368"/>
        <dbReference type="ChEBI" id="CHEBI:17712"/>
        <dbReference type="ChEBI" id="CHEBI:57540"/>
        <dbReference type="ChEBI" id="CHEBI:57945"/>
        <dbReference type="EC" id="1.17.1.4"/>
    </reaction>
</comment>
<dbReference type="Pfam" id="PF20256">
    <property type="entry name" value="MoCoBD_2"/>
    <property type="match status" value="1"/>
</dbReference>
<keyword evidence="5 20" id="KW-0500">Molybdenum</keyword>
<evidence type="ECO:0000256" key="8">
    <source>
        <dbReference type="ARBA" id="ARBA00022723"/>
    </source>
</evidence>
<feature type="binding site" evidence="19">
    <location>
        <position position="127"/>
    </location>
    <ligand>
        <name>FAD</name>
        <dbReference type="ChEBI" id="CHEBI:57692"/>
    </ligand>
</feature>
<dbReference type="FunFam" id="3.30.365.10:FF:000001">
    <property type="entry name" value="Xanthine dehydrogenase oxidase"/>
    <property type="match status" value="1"/>
</dbReference>
<keyword evidence="12" id="KW-0411">Iron-sulfur</keyword>
<keyword evidence="6" id="KW-0285">Flavoprotein</keyword>
<dbReference type="GO" id="GO:0005506">
    <property type="term" value="F:iron ion binding"/>
    <property type="evidence" value="ECO:0007669"/>
    <property type="project" value="InterPro"/>
</dbReference>
<feature type="binding site" evidence="20">
    <location>
        <position position="574"/>
    </location>
    <ligand>
        <name>Mo-molybdopterin</name>
        <dbReference type="ChEBI" id="CHEBI:71302"/>
    </ligand>
    <ligandPart>
        <name>Mo</name>
        <dbReference type="ChEBI" id="CHEBI:28685"/>
    </ligandPart>
</feature>
<dbReference type="InterPro" id="IPR005107">
    <property type="entry name" value="CO_DH_flav_C"/>
</dbReference>
<evidence type="ECO:0000256" key="14">
    <source>
        <dbReference type="ARBA" id="ARBA00023140"/>
    </source>
</evidence>
<evidence type="ECO:0000256" key="2">
    <source>
        <dbReference type="ARBA" id="ARBA00004275"/>
    </source>
</evidence>
<dbReference type="InterPro" id="IPR008274">
    <property type="entry name" value="AldOxase/xan_DH_MoCoBD1"/>
</dbReference>
<dbReference type="GO" id="GO:0051537">
    <property type="term" value="F:2 iron, 2 sulfur cluster binding"/>
    <property type="evidence" value="ECO:0007669"/>
    <property type="project" value="UniProtKB-KW"/>
</dbReference>
<feature type="active site" description="Proton acceptor" evidence="18">
    <location>
        <position position="1037"/>
    </location>
</feature>
<comment type="cofactor">
    <cofactor evidence="15">
        <name>[2Fe-2S] cluster</name>
        <dbReference type="ChEBI" id="CHEBI:190135"/>
    </cofactor>
</comment>
<keyword evidence="9 19" id="KW-0274">FAD</keyword>
<evidence type="ECO:0000259" key="21">
    <source>
        <dbReference type="PROSITE" id="PS51387"/>
    </source>
</evidence>
<feature type="binding site" evidence="19">
    <location>
        <position position="173"/>
    </location>
    <ligand>
        <name>FAD</name>
        <dbReference type="ChEBI" id="CHEBI:57692"/>
    </ligand>
</feature>
<dbReference type="InterPro" id="IPR016166">
    <property type="entry name" value="FAD-bd_PCMH"/>
</dbReference>
<dbReference type="PIRSF" id="PIRSF000127">
    <property type="entry name" value="Xanthine_DH"/>
    <property type="match status" value="1"/>
</dbReference>
<dbReference type="FunFam" id="3.30.43.10:FF:000001">
    <property type="entry name" value="Xanthine dehydrogenase/oxidase"/>
    <property type="match status" value="1"/>
</dbReference>
<feature type="binding site" evidence="19">
    <location>
        <position position="689"/>
    </location>
    <ligand>
        <name>substrate</name>
    </ligand>
</feature>
<dbReference type="SMART" id="SM01092">
    <property type="entry name" value="CO_deh_flav_C"/>
    <property type="match status" value="1"/>
</dbReference>
<dbReference type="Pfam" id="PF03450">
    <property type="entry name" value="CO_deh_flav_C"/>
    <property type="match status" value="1"/>
</dbReference>
<dbReference type="Gene3D" id="3.90.1170.50">
    <property type="entry name" value="Aldehyde oxidase/xanthine dehydrogenase, a/b hammerhead"/>
    <property type="match status" value="1"/>
</dbReference>
<evidence type="ECO:0000256" key="11">
    <source>
        <dbReference type="ARBA" id="ARBA00023004"/>
    </source>
</evidence>
<evidence type="ECO:0000256" key="15">
    <source>
        <dbReference type="ARBA" id="ARBA00034078"/>
    </source>
</evidence>
<dbReference type="PANTHER" id="PTHR45444:SF3">
    <property type="entry name" value="XANTHINE DEHYDROGENASE"/>
    <property type="match status" value="1"/>
</dbReference>